<dbReference type="AlphaFoldDB" id="A0A2G8SPS8"/>
<dbReference type="EMBL" id="AYKW01000003">
    <property type="protein sequence ID" value="PIL35779.1"/>
    <property type="molecule type" value="Genomic_DNA"/>
</dbReference>
<gene>
    <name evidence="1" type="ORF">GSI_02509</name>
</gene>
<keyword evidence="2" id="KW-1185">Reference proteome</keyword>
<sequence length="160" mass="17711">MSSPAYLQAAGAPTMRLLIVSAKPPKAILNILAERSIDLSQFRARFKPLWEEKNRTARSLCVRKRSLRISVKVRVWGYACTGPGDLPASESAELELMAETRYGLLLLRWTCRTLNLYANSSNVLNVATRDTASNALSPILSLSTEELVIHSKLHGEALQC</sequence>
<name>A0A2G8SPS8_9APHY</name>
<accession>A0A2G8SPS8</accession>
<protein>
    <submittedName>
        <fullName evidence="1">Uncharacterized protein</fullName>
    </submittedName>
</protein>
<proteinExistence type="predicted"/>
<evidence type="ECO:0000313" key="2">
    <source>
        <dbReference type="Proteomes" id="UP000230002"/>
    </source>
</evidence>
<dbReference type="Proteomes" id="UP000230002">
    <property type="component" value="Unassembled WGS sequence"/>
</dbReference>
<organism evidence="1 2">
    <name type="scientific">Ganoderma sinense ZZ0214-1</name>
    <dbReference type="NCBI Taxonomy" id="1077348"/>
    <lineage>
        <taxon>Eukaryota</taxon>
        <taxon>Fungi</taxon>
        <taxon>Dikarya</taxon>
        <taxon>Basidiomycota</taxon>
        <taxon>Agaricomycotina</taxon>
        <taxon>Agaricomycetes</taxon>
        <taxon>Polyporales</taxon>
        <taxon>Polyporaceae</taxon>
        <taxon>Ganoderma</taxon>
    </lineage>
</organism>
<evidence type="ECO:0000313" key="1">
    <source>
        <dbReference type="EMBL" id="PIL35779.1"/>
    </source>
</evidence>
<comment type="caution">
    <text evidence="1">The sequence shown here is derived from an EMBL/GenBank/DDBJ whole genome shotgun (WGS) entry which is preliminary data.</text>
</comment>
<reference evidence="1 2" key="1">
    <citation type="journal article" date="2015" name="Sci. Rep.">
        <title>Chromosome-level genome map provides insights into diverse defense mechanisms in the medicinal fungus Ganoderma sinense.</title>
        <authorList>
            <person name="Zhu Y."/>
            <person name="Xu J."/>
            <person name="Sun C."/>
            <person name="Zhou S."/>
            <person name="Xu H."/>
            <person name="Nelson D.R."/>
            <person name="Qian J."/>
            <person name="Song J."/>
            <person name="Luo H."/>
            <person name="Xiang L."/>
            <person name="Li Y."/>
            <person name="Xu Z."/>
            <person name="Ji A."/>
            <person name="Wang L."/>
            <person name="Lu S."/>
            <person name="Hayward A."/>
            <person name="Sun W."/>
            <person name="Li X."/>
            <person name="Schwartz D.C."/>
            <person name="Wang Y."/>
            <person name="Chen S."/>
        </authorList>
    </citation>
    <scope>NUCLEOTIDE SEQUENCE [LARGE SCALE GENOMIC DNA]</scope>
    <source>
        <strain evidence="1 2">ZZ0214-1</strain>
    </source>
</reference>